<keyword evidence="1" id="KW-0812">Transmembrane</keyword>
<dbReference type="InterPro" id="IPR009038">
    <property type="entry name" value="GOLD_dom"/>
</dbReference>
<dbReference type="PROSITE" id="PS50866">
    <property type="entry name" value="GOLD"/>
    <property type="match status" value="1"/>
</dbReference>
<dbReference type="Pfam" id="PF13240">
    <property type="entry name" value="Zn_Ribbon_1"/>
    <property type="match status" value="1"/>
</dbReference>
<dbReference type="AlphaFoldDB" id="A0A0F9Q6X1"/>
<evidence type="ECO:0000259" key="2">
    <source>
        <dbReference type="PROSITE" id="PS50866"/>
    </source>
</evidence>
<evidence type="ECO:0000256" key="1">
    <source>
        <dbReference type="SAM" id="Phobius"/>
    </source>
</evidence>
<keyword evidence="1" id="KW-1133">Transmembrane helix</keyword>
<reference evidence="3" key="1">
    <citation type="journal article" date="2015" name="Nature">
        <title>Complex archaea that bridge the gap between prokaryotes and eukaryotes.</title>
        <authorList>
            <person name="Spang A."/>
            <person name="Saw J.H."/>
            <person name="Jorgensen S.L."/>
            <person name="Zaremba-Niedzwiedzka K."/>
            <person name="Martijn J."/>
            <person name="Lind A.E."/>
            <person name="van Eijk R."/>
            <person name="Schleper C."/>
            <person name="Guy L."/>
            <person name="Ettema T.J."/>
        </authorList>
    </citation>
    <scope>NUCLEOTIDE SEQUENCE</scope>
</reference>
<dbReference type="Pfam" id="PF01105">
    <property type="entry name" value="EMP24_GP25L"/>
    <property type="match status" value="1"/>
</dbReference>
<name>A0A0F9Q6X1_9ZZZZ</name>
<dbReference type="EMBL" id="LAZR01001843">
    <property type="protein sequence ID" value="KKN38249.1"/>
    <property type="molecule type" value="Genomic_DNA"/>
</dbReference>
<protein>
    <recommendedName>
        <fullName evidence="2">GOLD domain-containing protein</fullName>
    </recommendedName>
</protein>
<organism evidence="3">
    <name type="scientific">marine sediment metagenome</name>
    <dbReference type="NCBI Taxonomy" id="412755"/>
    <lineage>
        <taxon>unclassified sequences</taxon>
        <taxon>metagenomes</taxon>
        <taxon>ecological metagenomes</taxon>
    </lineage>
</organism>
<comment type="caution">
    <text evidence="3">The sequence shown here is derived from an EMBL/GenBank/DDBJ whole genome shotgun (WGS) entry which is preliminary data.</text>
</comment>
<feature type="transmembrane region" description="Helical" evidence="1">
    <location>
        <begin position="340"/>
        <end position="360"/>
    </location>
</feature>
<proteinExistence type="predicted"/>
<evidence type="ECO:0000313" key="3">
    <source>
        <dbReference type="EMBL" id="KKN38249.1"/>
    </source>
</evidence>
<keyword evidence="1" id="KW-0472">Membrane</keyword>
<accession>A0A0F9Q6X1</accession>
<gene>
    <name evidence="3" type="ORF">LCGC14_0755570</name>
</gene>
<dbReference type="SUPFAM" id="SSF101576">
    <property type="entry name" value="Supernatant protein factor (SPF), C-terminal domain"/>
    <property type="match status" value="1"/>
</dbReference>
<feature type="domain" description="GOLD" evidence="2">
    <location>
        <begin position="32"/>
        <end position="127"/>
    </location>
</feature>
<dbReference type="InterPro" id="IPR026870">
    <property type="entry name" value="Zinc_ribbon_dom"/>
</dbReference>
<sequence length="407" mass="46196">GKKMKNKKIIFGILIFLFTITGLISTSIALDNPDYTETIRPGLAFGIGGNLNVGEIVRIEYDIISGGQKDLYFYIENSTGDRVMDNGRVYGYGLYLFNVLYDVYFKIVFSNTMSLITSKTIEIKLDIIEVKTLTIGLPTSTSTFKSGYNYITWTSTGDITYVTIELYKNGVFLKTVKSWTSNDGSYSWYIYDDEYVDGSYYEIKISDYYDSSIYDYSSYFTIETEVEKTITITSPTSVSTFKSGYNYIYWASTGSIDYVTIELYKNGYFLETIANSVANDGSYAWYIYDDEYVDGSYYEIKISDYYDSSIYDYSSYFTIETEITSPIPPPIPPIPPIPSISIIFGIISMVAGVSIVVILISKHKRKTPEEVIIIQKEVPKIIYCQNCGIEIPDKTREFCSSCGTKIN</sequence>
<dbReference type="InterPro" id="IPR036598">
    <property type="entry name" value="GOLD_dom_sf"/>
</dbReference>
<feature type="non-terminal residue" evidence="3">
    <location>
        <position position="1"/>
    </location>
</feature>